<dbReference type="InterPro" id="IPR053197">
    <property type="entry name" value="F-box_SCFL_complex_component"/>
</dbReference>
<dbReference type="Pfam" id="PF00646">
    <property type="entry name" value="F-box"/>
    <property type="match status" value="1"/>
</dbReference>
<name>A0A9Q0F8A9_9ROSI</name>
<dbReference type="SUPFAM" id="SSF81383">
    <property type="entry name" value="F-box domain"/>
    <property type="match status" value="1"/>
</dbReference>
<keyword evidence="4" id="KW-1185">Reference proteome</keyword>
<evidence type="ECO:0000313" key="3">
    <source>
        <dbReference type="EMBL" id="KAJ4826789.1"/>
    </source>
</evidence>
<dbReference type="PROSITE" id="PS50181">
    <property type="entry name" value="FBOX"/>
    <property type="match status" value="1"/>
</dbReference>
<evidence type="ECO:0000259" key="2">
    <source>
        <dbReference type="PROSITE" id="PS50181"/>
    </source>
</evidence>
<dbReference type="InterPro" id="IPR053781">
    <property type="entry name" value="F-box_AtFBL13-like"/>
</dbReference>
<feature type="domain" description="F-box" evidence="2">
    <location>
        <begin position="172"/>
        <end position="225"/>
    </location>
</feature>
<protein>
    <recommendedName>
        <fullName evidence="2">F-box domain-containing protein</fullName>
    </recommendedName>
</protein>
<gene>
    <name evidence="3" type="ORF">Tsubulata_034777</name>
</gene>
<organism evidence="3 4">
    <name type="scientific">Turnera subulata</name>
    <dbReference type="NCBI Taxonomy" id="218843"/>
    <lineage>
        <taxon>Eukaryota</taxon>
        <taxon>Viridiplantae</taxon>
        <taxon>Streptophyta</taxon>
        <taxon>Embryophyta</taxon>
        <taxon>Tracheophyta</taxon>
        <taxon>Spermatophyta</taxon>
        <taxon>Magnoliopsida</taxon>
        <taxon>eudicotyledons</taxon>
        <taxon>Gunneridae</taxon>
        <taxon>Pentapetalae</taxon>
        <taxon>rosids</taxon>
        <taxon>fabids</taxon>
        <taxon>Malpighiales</taxon>
        <taxon>Passifloraceae</taxon>
        <taxon>Turnera</taxon>
    </lineage>
</organism>
<dbReference type="PANTHER" id="PTHR34223">
    <property type="entry name" value="OS11G0201299 PROTEIN"/>
    <property type="match status" value="1"/>
</dbReference>
<evidence type="ECO:0000313" key="4">
    <source>
        <dbReference type="Proteomes" id="UP001141552"/>
    </source>
</evidence>
<sequence length="228" mass="26325">MNAVCGCPLNLHECKLRLWHTWGECFDPFAKFPNLINLTLDYCKFGRFKTLKISGAEMLNLIIKGMNYWSTLLPQDSKIMDMALHKILHRPSPFRSLKTLEVKLYPDDVANTIPVGVVDDLLSGSPYAEFVCQVPQDKVFDKLPQRDSNGYGRYGEQQKEGQDCRRRRRRRRDRLSDLPDTILQHILSSLDTKLAVQTSILSQKLRHVWACVPDLNFTSESFTPLIHF</sequence>
<dbReference type="PANTHER" id="PTHR34223:SF51">
    <property type="entry name" value="OS06G0556300 PROTEIN"/>
    <property type="match status" value="1"/>
</dbReference>
<dbReference type="Proteomes" id="UP001141552">
    <property type="component" value="Unassembled WGS sequence"/>
</dbReference>
<dbReference type="InterPro" id="IPR001810">
    <property type="entry name" value="F-box_dom"/>
</dbReference>
<reference evidence="3" key="1">
    <citation type="submission" date="2022-02" db="EMBL/GenBank/DDBJ databases">
        <authorList>
            <person name="Henning P.M."/>
            <person name="McCubbin A.G."/>
            <person name="Shore J.S."/>
        </authorList>
    </citation>
    <scope>NUCLEOTIDE SEQUENCE</scope>
    <source>
        <strain evidence="3">F60SS</strain>
        <tissue evidence="3">Leaves</tissue>
    </source>
</reference>
<dbReference type="CDD" id="cd22160">
    <property type="entry name" value="F-box_AtFBL13-like"/>
    <property type="match status" value="1"/>
</dbReference>
<evidence type="ECO:0000256" key="1">
    <source>
        <dbReference type="SAM" id="MobiDB-lite"/>
    </source>
</evidence>
<feature type="region of interest" description="Disordered" evidence="1">
    <location>
        <begin position="146"/>
        <end position="171"/>
    </location>
</feature>
<dbReference type="OrthoDB" id="813282at2759"/>
<dbReference type="AlphaFoldDB" id="A0A9Q0F8A9"/>
<reference evidence="3" key="2">
    <citation type="journal article" date="2023" name="Plants (Basel)">
        <title>Annotation of the Turnera subulata (Passifloraceae) Draft Genome Reveals the S-Locus Evolved after the Divergence of Turneroideae from Passifloroideae in a Stepwise Manner.</title>
        <authorList>
            <person name="Henning P.M."/>
            <person name="Roalson E.H."/>
            <person name="Mir W."/>
            <person name="McCubbin A.G."/>
            <person name="Shore J.S."/>
        </authorList>
    </citation>
    <scope>NUCLEOTIDE SEQUENCE</scope>
    <source>
        <strain evidence="3">F60SS</strain>
    </source>
</reference>
<proteinExistence type="predicted"/>
<dbReference type="InterPro" id="IPR036047">
    <property type="entry name" value="F-box-like_dom_sf"/>
</dbReference>
<comment type="caution">
    <text evidence="3">The sequence shown here is derived from an EMBL/GenBank/DDBJ whole genome shotgun (WGS) entry which is preliminary data.</text>
</comment>
<dbReference type="EMBL" id="JAKUCV010006579">
    <property type="protein sequence ID" value="KAJ4826789.1"/>
    <property type="molecule type" value="Genomic_DNA"/>
</dbReference>
<accession>A0A9Q0F8A9</accession>